<dbReference type="InterPro" id="IPR014020">
    <property type="entry name" value="Tensin_C2-dom"/>
</dbReference>
<evidence type="ECO:0000256" key="2">
    <source>
        <dbReference type="ARBA" id="ARBA00022801"/>
    </source>
</evidence>
<dbReference type="Pfam" id="PF00069">
    <property type="entry name" value="Pkinase"/>
    <property type="match status" value="1"/>
</dbReference>
<dbReference type="InterPro" id="IPR000719">
    <property type="entry name" value="Prot_kinase_dom"/>
</dbReference>
<accession>A0A7R8WR44</accession>
<feature type="region of interest" description="Disordered" evidence="3">
    <location>
        <begin position="276"/>
        <end position="334"/>
    </location>
</feature>
<dbReference type="PROSITE" id="PS00383">
    <property type="entry name" value="TYR_PHOSPHATASE_1"/>
    <property type="match status" value="1"/>
</dbReference>
<comment type="similarity">
    <text evidence="1">Belongs to the protein kinase superfamily. AGC Ser/Thr protein kinase family. PKC subfamily.</text>
</comment>
<dbReference type="SUPFAM" id="SSF49562">
    <property type="entry name" value="C2 domain (Calcium/lipid-binding domain, CaLB)"/>
    <property type="match status" value="1"/>
</dbReference>
<proteinExistence type="inferred from homology"/>
<dbReference type="PROSITE" id="PS51181">
    <property type="entry name" value="PPASE_TENSIN"/>
    <property type="match status" value="1"/>
</dbReference>
<dbReference type="InterPro" id="IPR029021">
    <property type="entry name" value="Prot-tyrosine_phosphatase-like"/>
</dbReference>
<dbReference type="PROSITE" id="PS00108">
    <property type="entry name" value="PROTEIN_KINASE_ST"/>
    <property type="match status" value="1"/>
</dbReference>
<organism evidence="4">
    <name type="scientific">Cyprideis torosa</name>
    <dbReference type="NCBI Taxonomy" id="163714"/>
    <lineage>
        <taxon>Eukaryota</taxon>
        <taxon>Metazoa</taxon>
        <taxon>Ecdysozoa</taxon>
        <taxon>Arthropoda</taxon>
        <taxon>Crustacea</taxon>
        <taxon>Oligostraca</taxon>
        <taxon>Ostracoda</taxon>
        <taxon>Podocopa</taxon>
        <taxon>Podocopida</taxon>
        <taxon>Cytherocopina</taxon>
        <taxon>Cytheroidea</taxon>
        <taxon>Cytherideidae</taxon>
        <taxon>Cyprideis</taxon>
    </lineage>
</organism>
<dbReference type="GO" id="GO:0005829">
    <property type="term" value="C:cytosol"/>
    <property type="evidence" value="ECO:0007669"/>
    <property type="project" value="TreeGrafter"/>
</dbReference>
<dbReference type="Pfam" id="PF22784">
    <property type="entry name" value="PTP-SAK"/>
    <property type="match status" value="1"/>
</dbReference>
<feature type="compositionally biased region" description="Polar residues" evidence="3">
    <location>
        <begin position="306"/>
        <end position="316"/>
    </location>
</feature>
<dbReference type="InterPro" id="IPR000387">
    <property type="entry name" value="Tyr_Pase_dom"/>
</dbReference>
<name>A0A7R8WR44_9CRUS</name>
<dbReference type="InterPro" id="IPR035892">
    <property type="entry name" value="C2_domain_sf"/>
</dbReference>
<evidence type="ECO:0000256" key="3">
    <source>
        <dbReference type="SAM" id="MobiDB-lite"/>
    </source>
</evidence>
<evidence type="ECO:0000313" key="4">
    <source>
        <dbReference type="EMBL" id="CAD7233684.1"/>
    </source>
</evidence>
<protein>
    <submittedName>
        <fullName evidence="4">Uncharacterized protein</fullName>
    </submittedName>
</protein>
<reference evidence="4" key="1">
    <citation type="submission" date="2020-11" db="EMBL/GenBank/DDBJ databases">
        <authorList>
            <person name="Tran Van P."/>
        </authorList>
    </citation>
    <scope>NUCLEOTIDE SEQUENCE</scope>
</reference>
<sequence>MRFMIEDHNVPTLEEMIRFAKFSCDWLDADPENVLAVHCKGGKGRTGTMICVWMIKAGLLKEADKCLDYFGHRRSDYNVSNKFQGVETPSQVSYNEEDGACEIELQSCPVLTGEIRVLFDFLSPNVPRGYLGVAFYCWFHTSFIQNNRFLVPRDELDNPHKPKTWKVMEYLIGGDVKSLLQVVGYFTESMATFYASEVALALEYLHRRGIVHRDVKPDNMLISNKGHIKLTDFGLSEVNCERARSGPSLTANTPVAFFTRTPGQIRSFGDHIDFGSTTIESPPTQPHEKDANESFISPSEPERNAIEQNETAGTLRNTDKECWFRRSEAQKPRE</sequence>
<dbReference type="GO" id="GO:0005524">
    <property type="term" value="F:ATP binding"/>
    <property type="evidence" value="ECO:0007669"/>
    <property type="project" value="InterPro"/>
</dbReference>
<dbReference type="SMART" id="SM00220">
    <property type="entry name" value="S_TKc"/>
    <property type="match status" value="1"/>
</dbReference>
<dbReference type="SUPFAM" id="SSF56112">
    <property type="entry name" value="Protein kinase-like (PK-like)"/>
    <property type="match status" value="1"/>
</dbReference>
<keyword evidence="2" id="KW-0378">Hydrolase</keyword>
<dbReference type="InterPro" id="IPR051281">
    <property type="entry name" value="Dual-spec_lipid-protein_phosph"/>
</dbReference>
<dbReference type="PROSITE" id="PS50056">
    <property type="entry name" value="TYR_PHOSPHATASE_2"/>
    <property type="match status" value="1"/>
</dbReference>
<gene>
    <name evidence="4" type="ORF">CTOB1V02_LOCUS11505</name>
</gene>
<dbReference type="FunFam" id="1.10.510.10:FF:000484">
    <property type="entry name" value="Serine/threonine-protein kinase greatwall, putative"/>
    <property type="match status" value="1"/>
</dbReference>
<dbReference type="InterPro" id="IPR029023">
    <property type="entry name" value="Tensin_phosphatase"/>
</dbReference>
<dbReference type="InterPro" id="IPR057023">
    <property type="entry name" value="PTP-SAK"/>
</dbReference>
<dbReference type="GO" id="GO:0016314">
    <property type="term" value="F:phosphatidylinositol-3,4,5-trisphosphate 3-phosphatase activity"/>
    <property type="evidence" value="ECO:0007669"/>
    <property type="project" value="TreeGrafter"/>
</dbReference>
<evidence type="ECO:0000256" key="1">
    <source>
        <dbReference type="ARBA" id="ARBA00005490"/>
    </source>
</evidence>
<dbReference type="InterPro" id="IPR016130">
    <property type="entry name" value="Tyr_Pase_AS"/>
</dbReference>
<dbReference type="AlphaFoldDB" id="A0A7R8WR44"/>
<dbReference type="SUPFAM" id="SSF52799">
    <property type="entry name" value="(Phosphotyrosine protein) phosphatases II"/>
    <property type="match status" value="1"/>
</dbReference>
<dbReference type="OrthoDB" id="16692at2759"/>
<dbReference type="GO" id="GO:0004672">
    <property type="term" value="F:protein kinase activity"/>
    <property type="evidence" value="ECO:0007669"/>
    <property type="project" value="InterPro"/>
</dbReference>
<dbReference type="InterPro" id="IPR011009">
    <property type="entry name" value="Kinase-like_dom_sf"/>
</dbReference>
<dbReference type="EMBL" id="OB666759">
    <property type="protein sequence ID" value="CAD7233684.1"/>
    <property type="molecule type" value="Genomic_DNA"/>
</dbReference>
<dbReference type="PROSITE" id="PS50011">
    <property type="entry name" value="PROTEIN_KINASE_DOM"/>
    <property type="match status" value="1"/>
</dbReference>
<dbReference type="PROSITE" id="PS51182">
    <property type="entry name" value="C2_TENSIN"/>
    <property type="match status" value="1"/>
</dbReference>
<dbReference type="Gene3D" id="1.10.510.10">
    <property type="entry name" value="Transferase(Phosphotransferase) domain 1"/>
    <property type="match status" value="1"/>
</dbReference>
<dbReference type="InterPro" id="IPR008271">
    <property type="entry name" value="Ser/Thr_kinase_AS"/>
</dbReference>
<feature type="compositionally biased region" description="Basic and acidic residues" evidence="3">
    <location>
        <begin position="317"/>
        <end position="334"/>
    </location>
</feature>
<dbReference type="Gene3D" id="3.90.190.10">
    <property type="entry name" value="Protein tyrosine phosphatase superfamily"/>
    <property type="match status" value="1"/>
</dbReference>
<dbReference type="PANTHER" id="PTHR12305">
    <property type="entry name" value="PHOSPHATASE WITH HOMOLOGY TO TENSIN"/>
    <property type="match status" value="1"/>
</dbReference>
<dbReference type="SMART" id="SM01326">
    <property type="entry name" value="PTEN_C2"/>
    <property type="match status" value="1"/>
</dbReference>
<dbReference type="PANTHER" id="PTHR12305:SF60">
    <property type="entry name" value="PHOSPHATIDYLINOSITOL 3,4,5-TRISPHOSPHATE 3-PHOSPHATASE TPTE2-RELATED"/>
    <property type="match status" value="1"/>
</dbReference>